<evidence type="ECO:0000256" key="3">
    <source>
        <dbReference type="ARBA" id="ARBA00022801"/>
    </source>
</evidence>
<keyword evidence="4" id="KW-0788">Thiol protease</keyword>
<dbReference type="InterPro" id="IPR036440">
    <property type="entry name" value="Peptidase_C15-like_sf"/>
</dbReference>
<name>A0A2T9YR76_9FUNG</name>
<dbReference type="Gene3D" id="3.40.630.20">
    <property type="entry name" value="Peptidase C15, pyroglutamyl peptidase I-like"/>
    <property type="match status" value="1"/>
</dbReference>
<keyword evidence="7" id="KW-1185">Reference proteome</keyword>
<protein>
    <recommendedName>
        <fullName evidence="8">Pyroglutamyl-peptidase I</fullName>
    </recommendedName>
</protein>
<dbReference type="AlphaFoldDB" id="A0A2T9YR76"/>
<dbReference type="GO" id="GO:0008234">
    <property type="term" value="F:cysteine-type peptidase activity"/>
    <property type="evidence" value="ECO:0007669"/>
    <property type="project" value="UniProtKB-KW"/>
</dbReference>
<evidence type="ECO:0000313" key="6">
    <source>
        <dbReference type="EMBL" id="PVU94858.1"/>
    </source>
</evidence>
<feature type="compositionally biased region" description="Basic and acidic residues" evidence="5">
    <location>
        <begin position="60"/>
        <end position="75"/>
    </location>
</feature>
<proteinExistence type="inferred from homology"/>
<evidence type="ECO:0000256" key="2">
    <source>
        <dbReference type="ARBA" id="ARBA00022670"/>
    </source>
</evidence>
<keyword evidence="2" id="KW-0645">Protease</keyword>
<feature type="region of interest" description="Disordered" evidence="5">
    <location>
        <begin position="213"/>
        <end position="236"/>
    </location>
</feature>
<dbReference type="PANTHER" id="PTHR23402">
    <property type="entry name" value="PROTEASE FAMILY C15 PYROGLUTAMYL-PEPTIDASE I-RELATED"/>
    <property type="match status" value="1"/>
</dbReference>
<accession>A0A2T9YR76</accession>
<evidence type="ECO:0000313" key="7">
    <source>
        <dbReference type="Proteomes" id="UP000245609"/>
    </source>
</evidence>
<reference evidence="6 7" key="1">
    <citation type="journal article" date="2018" name="MBio">
        <title>Comparative Genomics Reveals the Core Gene Toolbox for the Fungus-Insect Symbiosis.</title>
        <authorList>
            <person name="Wang Y."/>
            <person name="Stata M."/>
            <person name="Wang W."/>
            <person name="Stajich J.E."/>
            <person name="White M.M."/>
            <person name="Moncalvo J.M."/>
        </authorList>
    </citation>
    <scope>NUCLEOTIDE SEQUENCE [LARGE SCALE GENOMIC DNA]</scope>
    <source>
        <strain evidence="6 7">SC-DP-2</strain>
    </source>
</reference>
<evidence type="ECO:0000256" key="4">
    <source>
        <dbReference type="ARBA" id="ARBA00022807"/>
    </source>
</evidence>
<dbReference type="PANTHER" id="PTHR23402:SF1">
    <property type="entry name" value="PYROGLUTAMYL-PEPTIDASE I"/>
    <property type="match status" value="1"/>
</dbReference>
<keyword evidence="3" id="KW-0378">Hydrolase</keyword>
<dbReference type="STRING" id="133381.A0A2T9YR76"/>
<evidence type="ECO:0000256" key="5">
    <source>
        <dbReference type="SAM" id="MobiDB-lite"/>
    </source>
</evidence>
<comment type="caution">
    <text evidence="6">The sequence shown here is derived from an EMBL/GenBank/DDBJ whole genome shotgun (WGS) entry which is preliminary data.</text>
</comment>
<dbReference type="GO" id="GO:0006508">
    <property type="term" value="P:proteolysis"/>
    <property type="evidence" value="ECO:0007669"/>
    <property type="project" value="UniProtKB-KW"/>
</dbReference>
<dbReference type="SUPFAM" id="SSF53182">
    <property type="entry name" value="Pyrrolidone carboxyl peptidase (pyroglutamate aminopeptidase)"/>
    <property type="match status" value="1"/>
</dbReference>
<gene>
    <name evidence="6" type="ORF">BB560_005907</name>
</gene>
<feature type="compositionally biased region" description="Polar residues" evidence="5">
    <location>
        <begin position="76"/>
        <end position="85"/>
    </location>
</feature>
<feature type="region of interest" description="Disordered" evidence="5">
    <location>
        <begin position="47"/>
        <end position="85"/>
    </location>
</feature>
<dbReference type="InterPro" id="IPR016125">
    <property type="entry name" value="Peptidase_C15-like"/>
</dbReference>
<evidence type="ECO:0008006" key="8">
    <source>
        <dbReference type="Google" id="ProtNLM"/>
    </source>
</evidence>
<organism evidence="6 7">
    <name type="scientific">Smittium megazygosporum</name>
    <dbReference type="NCBI Taxonomy" id="133381"/>
    <lineage>
        <taxon>Eukaryota</taxon>
        <taxon>Fungi</taxon>
        <taxon>Fungi incertae sedis</taxon>
        <taxon>Zoopagomycota</taxon>
        <taxon>Kickxellomycotina</taxon>
        <taxon>Harpellomycetes</taxon>
        <taxon>Harpellales</taxon>
        <taxon>Legeriomycetaceae</taxon>
        <taxon>Smittium</taxon>
    </lineage>
</organism>
<evidence type="ECO:0000256" key="1">
    <source>
        <dbReference type="ARBA" id="ARBA00006641"/>
    </source>
</evidence>
<dbReference type="OrthoDB" id="407146at2759"/>
<comment type="similarity">
    <text evidence="1">Belongs to the peptidase C15 family.</text>
</comment>
<sequence>MCATCKYKKRVLITGFEPFGQPRRPRNRSWDTVKLLSEKISKLKNTSLENHQHSCKHSCKQNENDKRKTSLENHETAGNTGDNNAKQTNIISVTTHETCSGLVHAKAEPCQLDLDAVLLPVNYMPAKKILQDLHSLKSFDLVVHVGEGKPDFIYIETIAHRTGFTRFGNNGPTDIPPNNEIGDYSMLNETLQTRADVLSIARELDSLYGNCEISTTQTSSPPSPSISSSTRTNSTCSSIKVSTNAGRYLCEFVYYISLAEAELSGRSVSQPTLFVHLPPESQSFSDDEIVDVLLHIVTNY</sequence>
<dbReference type="Proteomes" id="UP000245609">
    <property type="component" value="Unassembled WGS sequence"/>
</dbReference>
<dbReference type="EMBL" id="MBFS01002600">
    <property type="protein sequence ID" value="PVU94858.1"/>
    <property type="molecule type" value="Genomic_DNA"/>
</dbReference>